<dbReference type="InterPro" id="IPR010989">
    <property type="entry name" value="SNARE"/>
</dbReference>
<keyword evidence="3 8" id="KW-0812">Transmembrane</keyword>
<dbReference type="GO" id="GO:0012505">
    <property type="term" value="C:endomembrane system"/>
    <property type="evidence" value="ECO:0007669"/>
    <property type="project" value="TreeGrafter"/>
</dbReference>
<name>U4LGW6_PYROM</name>
<dbReference type="Pfam" id="PF00804">
    <property type="entry name" value="Syntaxin"/>
    <property type="match status" value="1"/>
</dbReference>
<dbReference type="STRING" id="1076935.U4LGW6"/>
<dbReference type="GO" id="GO:0006906">
    <property type="term" value="P:vesicle fusion"/>
    <property type="evidence" value="ECO:0007669"/>
    <property type="project" value="TreeGrafter"/>
</dbReference>
<dbReference type="PANTHER" id="PTHR19957">
    <property type="entry name" value="SYNTAXIN"/>
    <property type="match status" value="1"/>
</dbReference>
<evidence type="ECO:0000256" key="2">
    <source>
        <dbReference type="ARBA" id="ARBA00009063"/>
    </source>
</evidence>
<dbReference type="PANTHER" id="PTHR19957:SF307">
    <property type="entry name" value="PROTEIN SSO1-RELATED"/>
    <property type="match status" value="1"/>
</dbReference>
<dbReference type="AlphaFoldDB" id="U4LGW6"/>
<comment type="subcellular location">
    <subcellularLocation>
        <location evidence="1">Membrane</location>
        <topology evidence="1">Single-pass type IV membrane protein</topology>
    </subcellularLocation>
</comment>
<evidence type="ECO:0000256" key="6">
    <source>
        <dbReference type="SAM" id="Coils"/>
    </source>
</evidence>
<dbReference type="OrthoDB" id="10255013at2759"/>
<evidence type="ECO:0000256" key="5">
    <source>
        <dbReference type="ARBA" id="ARBA00023136"/>
    </source>
</evidence>
<proteinExistence type="inferred from homology"/>
<evidence type="ECO:0000256" key="3">
    <source>
        <dbReference type="ARBA" id="ARBA00022692"/>
    </source>
</evidence>
<organism evidence="10 11">
    <name type="scientific">Pyronema omphalodes (strain CBS 100304)</name>
    <name type="common">Pyronema confluens</name>
    <dbReference type="NCBI Taxonomy" id="1076935"/>
    <lineage>
        <taxon>Eukaryota</taxon>
        <taxon>Fungi</taxon>
        <taxon>Dikarya</taxon>
        <taxon>Ascomycota</taxon>
        <taxon>Pezizomycotina</taxon>
        <taxon>Pezizomycetes</taxon>
        <taxon>Pezizales</taxon>
        <taxon>Pyronemataceae</taxon>
        <taxon>Pyronema</taxon>
    </lineage>
</organism>
<dbReference type="GO" id="GO:0000149">
    <property type="term" value="F:SNARE binding"/>
    <property type="evidence" value="ECO:0007669"/>
    <property type="project" value="TreeGrafter"/>
</dbReference>
<dbReference type="SMART" id="SM00397">
    <property type="entry name" value="t_SNARE"/>
    <property type="match status" value="1"/>
</dbReference>
<dbReference type="GO" id="GO:0031201">
    <property type="term" value="C:SNARE complex"/>
    <property type="evidence" value="ECO:0007669"/>
    <property type="project" value="TreeGrafter"/>
</dbReference>
<keyword evidence="5 8" id="KW-0472">Membrane</keyword>
<protein>
    <submittedName>
        <fullName evidence="10">Similar to Syntaxin-like protein psy1 acc. no. Q9USH7</fullName>
    </submittedName>
</protein>
<gene>
    <name evidence="10" type="ORF">PCON_10112</name>
</gene>
<evidence type="ECO:0000256" key="1">
    <source>
        <dbReference type="ARBA" id="ARBA00004211"/>
    </source>
</evidence>
<evidence type="ECO:0000313" key="10">
    <source>
        <dbReference type="EMBL" id="CCX31158.1"/>
    </source>
</evidence>
<feature type="coiled-coil region" evidence="6">
    <location>
        <begin position="102"/>
        <end position="132"/>
    </location>
</feature>
<dbReference type="GO" id="GO:0005484">
    <property type="term" value="F:SNAP receptor activity"/>
    <property type="evidence" value="ECO:0007669"/>
    <property type="project" value="TreeGrafter"/>
</dbReference>
<dbReference type="InterPro" id="IPR045242">
    <property type="entry name" value="Syntaxin"/>
</dbReference>
<reference evidence="10 11" key="1">
    <citation type="journal article" date="2013" name="PLoS Genet.">
        <title>The genome and development-dependent transcriptomes of Pyronema confluens: a window into fungal evolution.</title>
        <authorList>
            <person name="Traeger S."/>
            <person name="Altegoer F."/>
            <person name="Freitag M."/>
            <person name="Gabaldon T."/>
            <person name="Kempken F."/>
            <person name="Kumar A."/>
            <person name="Marcet-Houben M."/>
            <person name="Poggeler S."/>
            <person name="Stajich J.E."/>
            <person name="Nowrousian M."/>
        </authorList>
    </citation>
    <scope>NUCLEOTIDE SEQUENCE [LARGE SCALE GENOMIC DNA]</scope>
    <source>
        <strain evidence="11">CBS 100304</strain>
        <tissue evidence="10">Vegetative mycelium</tissue>
    </source>
</reference>
<dbReference type="GO" id="GO:0048278">
    <property type="term" value="P:vesicle docking"/>
    <property type="evidence" value="ECO:0007669"/>
    <property type="project" value="TreeGrafter"/>
</dbReference>
<feature type="transmembrane region" description="Helical" evidence="8">
    <location>
        <begin position="260"/>
        <end position="283"/>
    </location>
</feature>
<dbReference type="SUPFAM" id="SSF47661">
    <property type="entry name" value="t-snare proteins"/>
    <property type="match status" value="1"/>
</dbReference>
<feature type="region of interest" description="Disordered" evidence="7">
    <location>
        <begin position="51"/>
        <end position="74"/>
    </location>
</feature>
<dbReference type="GO" id="GO:0005886">
    <property type="term" value="C:plasma membrane"/>
    <property type="evidence" value="ECO:0007669"/>
    <property type="project" value="TreeGrafter"/>
</dbReference>
<keyword evidence="4 8" id="KW-1133">Transmembrane helix</keyword>
<evidence type="ECO:0000256" key="7">
    <source>
        <dbReference type="SAM" id="MobiDB-lite"/>
    </source>
</evidence>
<dbReference type="eggNOG" id="KOG0810">
    <property type="taxonomic scope" value="Eukaryota"/>
</dbReference>
<dbReference type="GO" id="GO:0006886">
    <property type="term" value="P:intracellular protein transport"/>
    <property type="evidence" value="ECO:0007669"/>
    <property type="project" value="TreeGrafter"/>
</dbReference>
<dbReference type="Gene3D" id="1.20.58.70">
    <property type="match status" value="1"/>
</dbReference>
<evidence type="ECO:0000259" key="9">
    <source>
        <dbReference type="PROSITE" id="PS50192"/>
    </source>
</evidence>
<dbReference type="InterPro" id="IPR006011">
    <property type="entry name" value="Syntaxin_N"/>
</dbReference>
<dbReference type="EMBL" id="HF935546">
    <property type="protein sequence ID" value="CCX31158.1"/>
    <property type="molecule type" value="Genomic_DNA"/>
</dbReference>
<accession>U4LGW6</accession>
<evidence type="ECO:0000256" key="4">
    <source>
        <dbReference type="ARBA" id="ARBA00022989"/>
    </source>
</evidence>
<dbReference type="GO" id="GO:0006887">
    <property type="term" value="P:exocytosis"/>
    <property type="evidence" value="ECO:0007669"/>
    <property type="project" value="TreeGrafter"/>
</dbReference>
<dbReference type="InterPro" id="IPR000727">
    <property type="entry name" value="T_SNARE_dom"/>
</dbReference>
<evidence type="ECO:0000256" key="8">
    <source>
        <dbReference type="SAM" id="Phobius"/>
    </source>
</evidence>
<dbReference type="Proteomes" id="UP000018144">
    <property type="component" value="Unassembled WGS sequence"/>
</dbReference>
<dbReference type="OMA" id="PCVFTDA"/>
<comment type="similarity">
    <text evidence="2">Belongs to the syntaxin family.</text>
</comment>
<feature type="domain" description="T-SNARE coiled-coil homology" evidence="9">
    <location>
        <begin position="186"/>
        <end position="248"/>
    </location>
</feature>
<keyword evidence="6" id="KW-0175">Coiled coil</keyword>
<evidence type="ECO:0000313" key="11">
    <source>
        <dbReference type="Proteomes" id="UP000018144"/>
    </source>
</evidence>
<keyword evidence="11" id="KW-1185">Reference proteome</keyword>
<sequence length="300" mass="33614">MASSSYPLLSPGQPREPLDLNHFFDSTNSFTTQLSTFLSTIDDLSTLHESQLRSTDSSTGYGGGNTRLEGATSECSKQARELKDFLKRLELDQLLTERGGNLQEAKMKKQHCERLKKDLVEAVRKFEMAEHTYRNKVNDQLRRQYLIVNPSATEEELSSALESGNNNIFSSALLKSSRVQGATSALAAAKERHADIQRIEATIQELALLFEQMEEMVELQADVISHVEMKADTVMKDTEKAHTEIDTAVQLAKSARRKRWWCLLIGIAIVVVIVVIIVIVMVLKNQGAPSAPKRRRAIML</sequence>
<dbReference type="CDD" id="cd15849">
    <property type="entry name" value="SNARE_Sso1"/>
    <property type="match status" value="1"/>
</dbReference>
<dbReference type="PROSITE" id="PS50192">
    <property type="entry name" value="T_SNARE"/>
    <property type="match status" value="1"/>
</dbReference>